<name>A0A0F5LE31_9HYPH</name>
<dbReference type="EMBL" id="LAJF01000101">
    <property type="protein sequence ID" value="KKB80603.1"/>
    <property type="molecule type" value="Genomic_DNA"/>
</dbReference>
<gene>
    <name evidence="2" type="ORF">SAMN02745223_00604</name>
    <name evidence="1" type="ORF">VW29_16445</name>
</gene>
<dbReference type="OrthoDB" id="7951245at2"/>
<reference evidence="2 4" key="2">
    <citation type="submission" date="2016-11" db="EMBL/GenBank/DDBJ databases">
        <authorList>
            <person name="Jaros S."/>
            <person name="Januszkiewicz K."/>
            <person name="Wedrychowicz H."/>
        </authorList>
    </citation>
    <scope>NUCLEOTIDE SEQUENCE [LARGE SCALE GENOMIC DNA]</scope>
    <source>
        <strain evidence="2 4">DSM 17137</strain>
    </source>
</reference>
<dbReference type="PATRIC" id="fig|1121477.3.peg.31"/>
<evidence type="ECO:0000313" key="1">
    <source>
        <dbReference type="EMBL" id="KKB80603.1"/>
    </source>
</evidence>
<keyword evidence="3" id="KW-1185">Reference proteome</keyword>
<reference evidence="1 3" key="1">
    <citation type="submission" date="2015-03" db="EMBL/GenBank/DDBJ databases">
        <authorList>
            <person name="Hassan Y.I."/>
            <person name="Lepp D."/>
            <person name="Zhou T."/>
        </authorList>
    </citation>
    <scope>NUCLEOTIDE SEQUENCE [LARGE SCALE GENOMIC DNA]</scope>
    <source>
        <strain evidence="1 3">DSM 17137</strain>
    </source>
</reference>
<proteinExistence type="predicted"/>
<accession>A0A0F5LE31</accession>
<evidence type="ECO:0000313" key="3">
    <source>
        <dbReference type="Proteomes" id="UP000033608"/>
    </source>
</evidence>
<evidence type="ECO:0000313" key="4">
    <source>
        <dbReference type="Proteomes" id="UP000184533"/>
    </source>
</evidence>
<dbReference type="Proteomes" id="UP000033608">
    <property type="component" value="Unassembled WGS sequence"/>
</dbReference>
<dbReference type="STRING" id="1121477.SAMN02745223_00604"/>
<sequence>MYPESEVHDIRITQGGASYKATFFVEHGIINANIAGRIITAPLGDRPAEVSVSELLAGYIHQQTRRARTGRRWADVLAKPK</sequence>
<evidence type="ECO:0000313" key="2">
    <source>
        <dbReference type="EMBL" id="SHE51459.1"/>
    </source>
</evidence>
<organism evidence="1 3">
    <name type="scientific">Devosia limi DSM 17137</name>
    <dbReference type="NCBI Taxonomy" id="1121477"/>
    <lineage>
        <taxon>Bacteria</taxon>
        <taxon>Pseudomonadati</taxon>
        <taxon>Pseudomonadota</taxon>
        <taxon>Alphaproteobacteria</taxon>
        <taxon>Hyphomicrobiales</taxon>
        <taxon>Devosiaceae</taxon>
        <taxon>Devosia</taxon>
    </lineage>
</organism>
<protein>
    <submittedName>
        <fullName evidence="1">Uncharacterized protein</fullName>
    </submittedName>
</protein>
<dbReference type="EMBL" id="FQVC01000001">
    <property type="protein sequence ID" value="SHE51459.1"/>
    <property type="molecule type" value="Genomic_DNA"/>
</dbReference>
<dbReference type="AlphaFoldDB" id="A0A0F5LE31"/>
<dbReference type="Proteomes" id="UP000184533">
    <property type="component" value="Unassembled WGS sequence"/>
</dbReference>
<dbReference type="RefSeq" id="WP_046136362.1">
    <property type="nucleotide sequence ID" value="NZ_FQVC01000001.1"/>
</dbReference>